<dbReference type="KEGG" id="lgi:LOTGIDRAFT_149477"/>
<dbReference type="PANTHER" id="PTHR11066">
    <property type="entry name" value="ACYL-COA THIOESTERASE"/>
    <property type="match status" value="1"/>
</dbReference>
<evidence type="ECO:0000259" key="6">
    <source>
        <dbReference type="Pfam" id="PF13622"/>
    </source>
</evidence>
<dbReference type="InterPro" id="IPR029069">
    <property type="entry name" value="HotDog_dom_sf"/>
</dbReference>
<dbReference type="HOGENOM" id="CLU_032690_1_0_1"/>
<dbReference type="InterPro" id="IPR042171">
    <property type="entry name" value="Acyl-CoA_hotdog"/>
</dbReference>
<dbReference type="InterPro" id="IPR049449">
    <property type="entry name" value="TesB_ACOT8-like_N"/>
</dbReference>
<dbReference type="GeneID" id="20235482"/>
<comment type="similarity">
    <text evidence="1">Belongs to the C/M/P thioester hydrolase family.</text>
</comment>
<evidence type="ECO:0000256" key="2">
    <source>
        <dbReference type="ARBA" id="ARBA00011881"/>
    </source>
</evidence>
<dbReference type="STRING" id="225164.V3YXH3"/>
<dbReference type="RefSeq" id="XP_009066571.1">
    <property type="nucleotide sequence ID" value="XM_009068323.1"/>
</dbReference>
<evidence type="ECO:0000256" key="1">
    <source>
        <dbReference type="ARBA" id="ARBA00006538"/>
    </source>
</evidence>
<dbReference type="Pfam" id="PF02551">
    <property type="entry name" value="Acyl_CoA_thio"/>
    <property type="match status" value="1"/>
</dbReference>
<dbReference type="InterPro" id="IPR025652">
    <property type="entry name" value="TesB_C"/>
</dbReference>
<keyword evidence="4" id="KW-0443">Lipid metabolism</keyword>
<feature type="domain" description="Acyl-CoA thioesterase 2 C-terminal" evidence="5">
    <location>
        <begin position="185"/>
        <end position="290"/>
    </location>
</feature>
<dbReference type="EMBL" id="KB203854">
    <property type="protein sequence ID" value="ESO82778.1"/>
    <property type="molecule type" value="Genomic_DNA"/>
</dbReference>
<dbReference type="OrthoDB" id="68328at2759"/>
<dbReference type="Pfam" id="PF13622">
    <property type="entry name" value="4HBT_3"/>
    <property type="match status" value="1"/>
</dbReference>
<dbReference type="CTD" id="20235482"/>
<evidence type="ECO:0000313" key="8">
    <source>
        <dbReference type="Proteomes" id="UP000030746"/>
    </source>
</evidence>
<evidence type="ECO:0000256" key="3">
    <source>
        <dbReference type="ARBA" id="ARBA00022801"/>
    </source>
</evidence>
<reference evidence="7 8" key="1">
    <citation type="journal article" date="2013" name="Nature">
        <title>Insights into bilaterian evolution from three spiralian genomes.</title>
        <authorList>
            <person name="Simakov O."/>
            <person name="Marletaz F."/>
            <person name="Cho S.J."/>
            <person name="Edsinger-Gonzales E."/>
            <person name="Havlak P."/>
            <person name="Hellsten U."/>
            <person name="Kuo D.H."/>
            <person name="Larsson T."/>
            <person name="Lv J."/>
            <person name="Arendt D."/>
            <person name="Savage R."/>
            <person name="Osoegawa K."/>
            <person name="de Jong P."/>
            <person name="Grimwood J."/>
            <person name="Chapman J.A."/>
            <person name="Shapiro H."/>
            <person name="Aerts A."/>
            <person name="Otillar R.P."/>
            <person name="Terry A.Y."/>
            <person name="Boore J.L."/>
            <person name="Grigoriev I.V."/>
            <person name="Lindberg D.R."/>
            <person name="Seaver E.C."/>
            <person name="Weisblat D.A."/>
            <person name="Putnam N.H."/>
            <person name="Rokhsar D.S."/>
        </authorList>
    </citation>
    <scope>NUCLEOTIDE SEQUENCE [LARGE SCALE GENOMIC DNA]</scope>
</reference>
<dbReference type="SUPFAM" id="SSF54637">
    <property type="entry name" value="Thioesterase/thiol ester dehydrase-isomerase"/>
    <property type="match status" value="2"/>
</dbReference>
<dbReference type="CDD" id="cd03444">
    <property type="entry name" value="Thioesterase_II_repeat1"/>
    <property type="match status" value="1"/>
</dbReference>
<dbReference type="GO" id="GO:0009062">
    <property type="term" value="P:fatty acid catabolic process"/>
    <property type="evidence" value="ECO:0007669"/>
    <property type="project" value="TreeGrafter"/>
</dbReference>
<dbReference type="PANTHER" id="PTHR11066:SF34">
    <property type="entry name" value="ACYL-COENZYME A THIOESTERASE 8"/>
    <property type="match status" value="1"/>
</dbReference>
<evidence type="ECO:0000313" key="7">
    <source>
        <dbReference type="EMBL" id="ESO82778.1"/>
    </source>
</evidence>
<accession>V3YXH3</accession>
<gene>
    <name evidence="7" type="ORF">LOTGIDRAFT_149477</name>
</gene>
<dbReference type="GO" id="GO:0005782">
    <property type="term" value="C:peroxisomal matrix"/>
    <property type="evidence" value="ECO:0007669"/>
    <property type="project" value="TreeGrafter"/>
</dbReference>
<dbReference type="Proteomes" id="UP000030746">
    <property type="component" value="Unassembled WGS sequence"/>
</dbReference>
<keyword evidence="8" id="KW-1185">Reference proteome</keyword>
<dbReference type="InterPro" id="IPR003703">
    <property type="entry name" value="Acyl_CoA_thio"/>
</dbReference>
<feature type="domain" description="Acyl-CoA thioesterase-like N-terminal HotDog" evidence="6">
    <location>
        <begin position="27"/>
        <end position="107"/>
    </location>
</feature>
<protein>
    <recommendedName>
        <fullName evidence="9">Acyl-CoA thioesterase 8</fullName>
    </recommendedName>
</protein>
<keyword evidence="3" id="KW-0378">Hydrolase</keyword>
<dbReference type="GO" id="GO:0047617">
    <property type="term" value="F:fatty acyl-CoA hydrolase activity"/>
    <property type="evidence" value="ECO:0007669"/>
    <property type="project" value="InterPro"/>
</dbReference>
<comment type="subunit">
    <text evidence="2">Homotetramer.</text>
</comment>
<dbReference type="Gene3D" id="2.40.160.210">
    <property type="entry name" value="Acyl-CoA thioesterase, double hotdog domain"/>
    <property type="match status" value="1"/>
</dbReference>
<organism evidence="7 8">
    <name type="scientific">Lottia gigantea</name>
    <name type="common">Giant owl limpet</name>
    <dbReference type="NCBI Taxonomy" id="225164"/>
    <lineage>
        <taxon>Eukaryota</taxon>
        <taxon>Metazoa</taxon>
        <taxon>Spiralia</taxon>
        <taxon>Lophotrochozoa</taxon>
        <taxon>Mollusca</taxon>
        <taxon>Gastropoda</taxon>
        <taxon>Patellogastropoda</taxon>
        <taxon>Lottioidea</taxon>
        <taxon>Lottiidae</taxon>
        <taxon>Lottia</taxon>
    </lineage>
</organism>
<name>V3YXH3_LOTGI</name>
<dbReference type="CDD" id="cd03445">
    <property type="entry name" value="Thioesterase_II_repeat2"/>
    <property type="match status" value="1"/>
</dbReference>
<dbReference type="AlphaFoldDB" id="V3YXH3"/>
<dbReference type="OMA" id="FRGHCHA"/>
<sequence>MGNEKLDQVLNLEKIGNGLYRSTYQVMNTGGRTIFGGQVIALGLLAAIETVSTDYHLHSLHCYFLNAGKDQPIIYKVESTRGGNTYCSRGVKAIQNGQNIFTMQCSFKKAEKDPFQFQVKMPNVPKPHELKNKSEILNELLDLKQHSSGENIISHLQYLKQSDAKSLFAFKPIDQDCYSTERKYSPQNTVWCRLKEPIGNKQLCHKVVAAYVSDMLMLNAASRPGFHLGKHKFFMTTLDHSMWFHKPINVNDWLLFEIESPVTGEGRGFICCRVWSEDGSLVINATQEGVIRTLKSNL</sequence>
<dbReference type="FunFam" id="2.40.160.210:FF:000001">
    <property type="entry name" value="Acyl-CoA thioesterase II"/>
    <property type="match status" value="1"/>
</dbReference>
<evidence type="ECO:0008006" key="9">
    <source>
        <dbReference type="Google" id="ProtNLM"/>
    </source>
</evidence>
<dbReference type="GO" id="GO:0006637">
    <property type="term" value="P:acyl-CoA metabolic process"/>
    <property type="evidence" value="ECO:0007669"/>
    <property type="project" value="InterPro"/>
</dbReference>
<evidence type="ECO:0000256" key="4">
    <source>
        <dbReference type="ARBA" id="ARBA00023098"/>
    </source>
</evidence>
<evidence type="ECO:0000259" key="5">
    <source>
        <dbReference type="Pfam" id="PF02551"/>
    </source>
</evidence>
<proteinExistence type="inferred from homology"/>